<reference evidence="1 2" key="1">
    <citation type="journal article" date="2020" name="Nature">
        <title>Six reference-quality genomes reveal evolution of bat adaptations.</title>
        <authorList>
            <person name="Jebb D."/>
            <person name="Huang Z."/>
            <person name="Pippel M."/>
            <person name="Hughes G.M."/>
            <person name="Lavrichenko K."/>
            <person name="Devanna P."/>
            <person name="Winkler S."/>
            <person name="Jermiin L.S."/>
            <person name="Skirmuntt E.C."/>
            <person name="Katzourakis A."/>
            <person name="Burkitt-Gray L."/>
            <person name="Ray D.A."/>
            <person name="Sullivan K.A.M."/>
            <person name="Roscito J.G."/>
            <person name="Kirilenko B.M."/>
            <person name="Davalos L.M."/>
            <person name="Corthals A.P."/>
            <person name="Power M.L."/>
            <person name="Jones G."/>
            <person name="Ransome R.D."/>
            <person name="Dechmann D.K.N."/>
            <person name="Locatelli A.G."/>
            <person name="Puechmaille S.J."/>
            <person name="Fedrigo O."/>
            <person name="Jarvis E.D."/>
            <person name="Hiller M."/>
            <person name="Vernes S.C."/>
            <person name="Myers E.W."/>
            <person name="Teeling E.C."/>
        </authorList>
    </citation>
    <scope>NUCLEOTIDE SEQUENCE [LARGE SCALE GENOMIC DNA]</scope>
    <source>
        <strain evidence="1">MRouAeg1</strain>
        <tissue evidence="1">Muscle</tissue>
    </source>
</reference>
<dbReference type="Proteomes" id="UP000593571">
    <property type="component" value="Unassembled WGS sequence"/>
</dbReference>
<gene>
    <name evidence="1" type="ORF">HJG63_012115</name>
</gene>
<proteinExistence type="predicted"/>
<name>A0A7J8FJK2_ROUAE</name>
<evidence type="ECO:0000313" key="1">
    <source>
        <dbReference type="EMBL" id="KAF6447741.1"/>
    </source>
</evidence>
<evidence type="ECO:0000313" key="2">
    <source>
        <dbReference type="Proteomes" id="UP000593571"/>
    </source>
</evidence>
<sequence length="125" mass="13625">MGDQNVTFIIGKLTLEEVACVYRITKPCDLILSSASLHLGGTCTFMIHCPEVACELPAGQGALSAGREKSLELCAPYLQVVIQISRFCWGGDWHGEKGEGEPGISPSRSLLQMKWTRRVPPTYTA</sequence>
<dbReference type="AlphaFoldDB" id="A0A7J8FJK2"/>
<accession>A0A7J8FJK2</accession>
<comment type="caution">
    <text evidence="1">The sequence shown here is derived from an EMBL/GenBank/DDBJ whole genome shotgun (WGS) entry which is preliminary data.</text>
</comment>
<organism evidence="1 2">
    <name type="scientific">Rousettus aegyptiacus</name>
    <name type="common">Egyptian fruit bat</name>
    <name type="synonym">Pteropus aegyptiacus</name>
    <dbReference type="NCBI Taxonomy" id="9407"/>
    <lineage>
        <taxon>Eukaryota</taxon>
        <taxon>Metazoa</taxon>
        <taxon>Chordata</taxon>
        <taxon>Craniata</taxon>
        <taxon>Vertebrata</taxon>
        <taxon>Euteleostomi</taxon>
        <taxon>Mammalia</taxon>
        <taxon>Eutheria</taxon>
        <taxon>Laurasiatheria</taxon>
        <taxon>Chiroptera</taxon>
        <taxon>Yinpterochiroptera</taxon>
        <taxon>Pteropodoidea</taxon>
        <taxon>Pteropodidae</taxon>
        <taxon>Rousettinae</taxon>
        <taxon>Rousettus</taxon>
    </lineage>
</organism>
<dbReference type="EMBL" id="JACASE010000007">
    <property type="protein sequence ID" value="KAF6447741.1"/>
    <property type="molecule type" value="Genomic_DNA"/>
</dbReference>
<protein>
    <submittedName>
        <fullName evidence="1">Uncharacterized protein</fullName>
    </submittedName>
</protein>
<keyword evidence="2" id="KW-1185">Reference proteome</keyword>